<feature type="transmembrane region" description="Helical" evidence="6">
    <location>
        <begin position="109"/>
        <end position="131"/>
    </location>
</feature>
<evidence type="ECO:0000256" key="1">
    <source>
        <dbReference type="ARBA" id="ARBA00004141"/>
    </source>
</evidence>
<evidence type="ECO:0000256" key="5">
    <source>
        <dbReference type="ARBA" id="ARBA00023136"/>
    </source>
</evidence>
<evidence type="ECO:0000313" key="8">
    <source>
        <dbReference type="RefSeq" id="XP_035663848.1"/>
    </source>
</evidence>
<dbReference type="Proteomes" id="UP000001554">
    <property type="component" value="Unplaced"/>
</dbReference>
<proteinExistence type="inferred from homology"/>
<dbReference type="AlphaFoldDB" id="A0A9J7HSW2"/>
<dbReference type="RefSeq" id="XP_035663848.1">
    <property type="nucleotide sequence ID" value="XM_035807955.1"/>
</dbReference>
<accession>A0A9J7HSW2</accession>
<evidence type="ECO:0000256" key="4">
    <source>
        <dbReference type="ARBA" id="ARBA00022989"/>
    </source>
</evidence>
<gene>
    <name evidence="8 9 10 11 12" type="primary">LOC118407476</name>
</gene>
<dbReference type="InterPro" id="IPR004307">
    <property type="entry name" value="TspO_MBR"/>
</dbReference>
<evidence type="ECO:0000313" key="7">
    <source>
        <dbReference type="Proteomes" id="UP000001554"/>
    </source>
</evidence>
<dbReference type="RefSeq" id="XP_035663852.1">
    <property type="nucleotide sequence ID" value="XM_035807959.1"/>
</dbReference>
<dbReference type="RefSeq" id="XP_035663853.1">
    <property type="nucleotide sequence ID" value="XM_035807960.1"/>
</dbReference>
<evidence type="ECO:0000313" key="11">
    <source>
        <dbReference type="RefSeq" id="XP_035663852.1"/>
    </source>
</evidence>
<dbReference type="PANTHER" id="PTHR10057">
    <property type="entry name" value="PERIPHERAL-TYPE BENZODIAZEPINE RECEPTOR"/>
    <property type="match status" value="1"/>
</dbReference>
<dbReference type="GeneID" id="118407476"/>
<dbReference type="GO" id="GO:0033013">
    <property type="term" value="P:tetrapyrrole metabolic process"/>
    <property type="evidence" value="ECO:0007669"/>
    <property type="project" value="UniProtKB-ARBA"/>
</dbReference>
<dbReference type="GO" id="GO:0005741">
    <property type="term" value="C:mitochondrial outer membrane"/>
    <property type="evidence" value="ECO:0000318"/>
    <property type="project" value="GO_Central"/>
</dbReference>
<evidence type="ECO:0000313" key="9">
    <source>
        <dbReference type="RefSeq" id="XP_035663849.1"/>
    </source>
</evidence>
<dbReference type="CDD" id="cd15904">
    <property type="entry name" value="TSPO_MBR"/>
    <property type="match status" value="1"/>
</dbReference>
<dbReference type="PANTHER" id="PTHR10057:SF0">
    <property type="entry name" value="TRANSLOCATOR PROTEIN"/>
    <property type="match status" value="1"/>
</dbReference>
<keyword evidence="3 6" id="KW-0812">Transmembrane</keyword>
<evidence type="ECO:0000256" key="2">
    <source>
        <dbReference type="ARBA" id="ARBA00007524"/>
    </source>
</evidence>
<comment type="subcellular location">
    <subcellularLocation>
        <location evidence="1">Membrane</location>
        <topology evidence="1">Multi-pass membrane protein</topology>
    </subcellularLocation>
</comment>
<comment type="similarity">
    <text evidence="2">Belongs to the TspO/BZRP family.</text>
</comment>
<feature type="transmembrane region" description="Helical" evidence="6">
    <location>
        <begin position="6"/>
        <end position="28"/>
    </location>
</feature>
<dbReference type="OMA" id="PIVWTCL"/>
<dbReference type="RefSeq" id="XP_035663850.1">
    <property type="nucleotide sequence ID" value="XM_035807957.1"/>
</dbReference>
<dbReference type="PIRSF" id="PIRSF005859">
    <property type="entry name" value="PBR"/>
    <property type="match status" value="1"/>
</dbReference>
<evidence type="ECO:0000256" key="6">
    <source>
        <dbReference type="SAM" id="Phobius"/>
    </source>
</evidence>
<dbReference type="Gene3D" id="1.20.1260.100">
    <property type="entry name" value="TspO/MBR protein"/>
    <property type="match status" value="1"/>
</dbReference>
<feature type="transmembrane region" description="Helical" evidence="6">
    <location>
        <begin position="82"/>
        <end position="102"/>
    </location>
</feature>
<dbReference type="InterPro" id="IPR038330">
    <property type="entry name" value="TspO/MBR-related_sf"/>
</dbReference>
<dbReference type="RefSeq" id="XP_035663849.1">
    <property type="nucleotide sequence ID" value="XM_035807956.1"/>
</dbReference>
<sequence>MVLPTWAPPVLASILPHFGGFGGAMITSKNVRTWYDTEIKKPWFRPPNWLFAPVWTALYTAMGYASYLVWESCDGFNDRSLVPLGLYGTQLALNWAWTPIFFGWHKLGLATIEIGCTWLAIVGCIVTFHPVSKTASYLMLPYLGWVSFASCLTFWIWRNNPGKKGD</sequence>
<dbReference type="Pfam" id="PF03073">
    <property type="entry name" value="TspO_MBR"/>
    <property type="match status" value="1"/>
</dbReference>
<feature type="transmembrane region" description="Helical" evidence="6">
    <location>
        <begin position="49"/>
        <end position="70"/>
    </location>
</feature>
<evidence type="ECO:0000313" key="10">
    <source>
        <dbReference type="RefSeq" id="XP_035663850.1"/>
    </source>
</evidence>
<evidence type="ECO:0000256" key="3">
    <source>
        <dbReference type="ARBA" id="ARBA00022692"/>
    </source>
</evidence>
<organism evidence="7 11">
    <name type="scientific">Branchiostoma floridae</name>
    <name type="common">Florida lancelet</name>
    <name type="synonym">Amphioxus</name>
    <dbReference type="NCBI Taxonomy" id="7739"/>
    <lineage>
        <taxon>Eukaryota</taxon>
        <taxon>Metazoa</taxon>
        <taxon>Chordata</taxon>
        <taxon>Cephalochordata</taxon>
        <taxon>Leptocardii</taxon>
        <taxon>Amphioxiformes</taxon>
        <taxon>Branchiostomatidae</taxon>
        <taxon>Branchiostoma</taxon>
    </lineage>
</organism>
<dbReference type="KEGG" id="bfo:118407476"/>
<evidence type="ECO:0000313" key="12">
    <source>
        <dbReference type="RefSeq" id="XP_035663853.1"/>
    </source>
</evidence>
<keyword evidence="4 6" id="KW-1133">Transmembrane helix</keyword>
<keyword evidence="7" id="KW-1185">Reference proteome</keyword>
<name>A0A9J7HSW2_BRAFL</name>
<protein>
    <submittedName>
        <fullName evidence="8 10">Translocator protein-like isoform X1</fullName>
    </submittedName>
    <submittedName>
        <fullName evidence="9">Translocator protein-like isoform X2</fullName>
    </submittedName>
</protein>
<dbReference type="OrthoDB" id="8841220at2759"/>
<feature type="transmembrane region" description="Helical" evidence="6">
    <location>
        <begin position="137"/>
        <end position="157"/>
    </location>
</feature>
<reference evidence="8 9" key="1">
    <citation type="submission" date="2025-04" db="UniProtKB">
        <authorList>
            <consortium name="RefSeq"/>
        </authorList>
    </citation>
    <scope>IDENTIFICATION</scope>
    <source>
        <strain evidence="8 9">S238N-H82</strain>
        <tissue evidence="8 9">Testes</tissue>
    </source>
</reference>
<keyword evidence="5 6" id="KW-0472">Membrane</keyword>
<dbReference type="FunFam" id="1.20.1260.100:FF:000001">
    <property type="entry name" value="translocator protein 2"/>
    <property type="match status" value="1"/>
</dbReference>